<dbReference type="KEGG" id="hpel:HZS54_11190"/>
<dbReference type="Proteomes" id="UP000509346">
    <property type="component" value="Chromosome"/>
</dbReference>
<dbReference type="CDD" id="cd14498">
    <property type="entry name" value="DSP"/>
    <property type="match status" value="1"/>
</dbReference>
<dbReference type="Pfam" id="PF00782">
    <property type="entry name" value="DSPc"/>
    <property type="match status" value="1"/>
</dbReference>
<keyword evidence="5" id="KW-1185">Reference proteome</keyword>
<dbReference type="GeneID" id="56083161"/>
<dbReference type="SMART" id="SM00195">
    <property type="entry name" value="DSPc"/>
    <property type="match status" value="1"/>
</dbReference>
<name>A0A7D5TBB5_9EURY</name>
<sequence>MDGITELRPNLYVTDAETVQDLPADNQFDEVVTLGYMDIFGNTVPDASTTGNRHKFRDGPHDYEDFAAAANHVIDSLERGESVLVHCQAGVSRSPTICCTAHAVTEGKTAENALEEIEELHPKTNPEPRVWESAIRFVEENSD</sequence>
<dbReference type="EMBL" id="CP058909">
    <property type="protein sequence ID" value="QLH82133.1"/>
    <property type="molecule type" value="Genomic_DNA"/>
</dbReference>
<reference evidence="4 5" key="1">
    <citation type="submission" date="2020-07" db="EMBL/GenBank/DDBJ databases">
        <title>Halosimplex litoreum sp. nov. and Halosimplex rubrum sp. nov., isolated from different salt environments.</title>
        <authorList>
            <person name="Cui H."/>
        </authorList>
    </citation>
    <scope>NUCLEOTIDE SEQUENCE [LARGE SCALE GENOMIC DNA]</scope>
    <source>
        <strain evidence="4 5">R2</strain>
    </source>
</reference>
<gene>
    <name evidence="4" type="ORF">HZS54_11190</name>
</gene>
<dbReference type="InterPro" id="IPR000340">
    <property type="entry name" value="Dual-sp_phosphatase_cat-dom"/>
</dbReference>
<dbReference type="InterPro" id="IPR029021">
    <property type="entry name" value="Prot-tyrosine_phosphatase-like"/>
</dbReference>
<dbReference type="SUPFAM" id="SSF52799">
    <property type="entry name" value="(Phosphotyrosine protein) phosphatases II"/>
    <property type="match status" value="1"/>
</dbReference>
<keyword evidence="2" id="KW-0904">Protein phosphatase</keyword>
<dbReference type="GO" id="GO:0004721">
    <property type="term" value="F:phosphoprotein phosphatase activity"/>
    <property type="evidence" value="ECO:0007669"/>
    <property type="project" value="UniProtKB-KW"/>
</dbReference>
<dbReference type="PROSITE" id="PS50056">
    <property type="entry name" value="TYR_PHOSPHATASE_2"/>
    <property type="match status" value="1"/>
</dbReference>
<dbReference type="PROSITE" id="PS00383">
    <property type="entry name" value="TYR_PHOSPHATASE_1"/>
    <property type="match status" value="1"/>
</dbReference>
<protein>
    <submittedName>
        <fullName evidence="4">Dual specificity protein phosphatase family protein</fullName>
    </submittedName>
</protein>
<accession>A0A7D5TBB5</accession>
<feature type="domain" description="Tyrosine specific protein phosphatases" evidence="3">
    <location>
        <begin position="64"/>
        <end position="122"/>
    </location>
</feature>
<evidence type="ECO:0000256" key="2">
    <source>
        <dbReference type="ARBA" id="ARBA00022912"/>
    </source>
</evidence>
<dbReference type="InterPro" id="IPR016130">
    <property type="entry name" value="Tyr_Pase_AS"/>
</dbReference>
<dbReference type="InterPro" id="IPR000387">
    <property type="entry name" value="Tyr_Pase_dom"/>
</dbReference>
<proteinExistence type="predicted"/>
<evidence type="ECO:0000313" key="4">
    <source>
        <dbReference type="EMBL" id="QLH82133.1"/>
    </source>
</evidence>
<dbReference type="OrthoDB" id="275339at2157"/>
<keyword evidence="1" id="KW-0378">Hydrolase</keyword>
<organism evidence="4 5">
    <name type="scientific">Halosimplex pelagicum</name>
    <dbReference type="NCBI Taxonomy" id="869886"/>
    <lineage>
        <taxon>Archaea</taxon>
        <taxon>Methanobacteriati</taxon>
        <taxon>Methanobacteriota</taxon>
        <taxon>Stenosarchaea group</taxon>
        <taxon>Halobacteria</taxon>
        <taxon>Halobacteriales</taxon>
        <taxon>Haloarculaceae</taxon>
        <taxon>Halosimplex</taxon>
    </lineage>
</organism>
<dbReference type="RefSeq" id="WP_179922601.1">
    <property type="nucleotide sequence ID" value="NZ_CP058909.1"/>
</dbReference>
<evidence type="ECO:0000256" key="1">
    <source>
        <dbReference type="ARBA" id="ARBA00022801"/>
    </source>
</evidence>
<dbReference type="Gene3D" id="3.90.190.10">
    <property type="entry name" value="Protein tyrosine phosphatase superfamily"/>
    <property type="match status" value="1"/>
</dbReference>
<evidence type="ECO:0000313" key="5">
    <source>
        <dbReference type="Proteomes" id="UP000509346"/>
    </source>
</evidence>
<evidence type="ECO:0000259" key="3">
    <source>
        <dbReference type="PROSITE" id="PS50056"/>
    </source>
</evidence>
<dbReference type="AlphaFoldDB" id="A0A7D5TBB5"/>
<dbReference type="InterPro" id="IPR020422">
    <property type="entry name" value="TYR_PHOSPHATASE_DUAL_dom"/>
</dbReference>